<dbReference type="Gene3D" id="3.40.630.30">
    <property type="match status" value="1"/>
</dbReference>
<dbReference type="SUPFAM" id="SSF55729">
    <property type="entry name" value="Acyl-CoA N-acyltransferases (Nat)"/>
    <property type="match status" value="1"/>
</dbReference>
<comment type="caution">
    <text evidence="4">The sequence shown here is derived from an EMBL/GenBank/DDBJ whole genome shotgun (WGS) entry which is preliminary data.</text>
</comment>
<evidence type="ECO:0000313" key="5">
    <source>
        <dbReference type="Proteomes" id="UP000216840"/>
    </source>
</evidence>
<proteinExistence type="predicted"/>
<dbReference type="InterPro" id="IPR016181">
    <property type="entry name" value="Acyl_CoA_acyltransferase"/>
</dbReference>
<organism evidence="4 5">
    <name type="scientific">Winogradskyella aurantia</name>
    <dbReference type="NCBI Taxonomy" id="1915063"/>
    <lineage>
        <taxon>Bacteria</taxon>
        <taxon>Pseudomonadati</taxon>
        <taxon>Bacteroidota</taxon>
        <taxon>Flavobacteriia</taxon>
        <taxon>Flavobacteriales</taxon>
        <taxon>Flavobacteriaceae</taxon>
        <taxon>Winogradskyella</taxon>
    </lineage>
</organism>
<dbReference type="CDD" id="cd04301">
    <property type="entry name" value="NAT_SF"/>
    <property type="match status" value="1"/>
</dbReference>
<sequence>MIRTGQEKDLDSIMATTRACAKSMIEKGIYQWNDYYPNISTFEQDIKRNELYVLELNRLVIGCVVISTLIDDEYIPIEWLTKNKNNIYIHRLCVHPKYQGKGNAQKLMEFAEIHAIENGYCSIRLDTFSQNVRNQKFYELRGYKRLGDIYFHKQSKYPFHCYELVL</sequence>
<dbReference type="GO" id="GO:0016747">
    <property type="term" value="F:acyltransferase activity, transferring groups other than amino-acyl groups"/>
    <property type="evidence" value="ECO:0007669"/>
    <property type="project" value="InterPro"/>
</dbReference>
<keyword evidence="2" id="KW-0012">Acyltransferase</keyword>
<protein>
    <submittedName>
        <fullName evidence="4">GNAT family N-acetyltransferase</fullName>
    </submittedName>
</protein>
<dbReference type="PANTHER" id="PTHR43420">
    <property type="entry name" value="ACETYLTRANSFERASE"/>
    <property type="match status" value="1"/>
</dbReference>
<accession>A0A265V045</accession>
<dbReference type="InterPro" id="IPR050680">
    <property type="entry name" value="YpeA/RimI_acetyltransf"/>
</dbReference>
<name>A0A265V045_9FLAO</name>
<dbReference type="PANTHER" id="PTHR43420:SF46">
    <property type="entry name" value="ACETYLTRANSFERASE"/>
    <property type="match status" value="1"/>
</dbReference>
<dbReference type="OrthoDB" id="9796381at2"/>
<keyword evidence="1 4" id="KW-0808">Transferase</keyword>
<evidence type="ECO:0000313" key="4">
    <source>
        <dbReference type="EMBL" id="OZV70916.1"/>
    </source>
</evidence>
<dbReference type="InterPro" id="IPR000182">
    <property type="entry name" value="GNAT_dom"/>
</dbReference>
<reference evidence="4 5" key="1">
    <citation type="submission" date="2017-05" db="EMBL/GenBank/DDBJ databases">
        <title>The draft genome sequence of Idiomarina salinarum WNB302.</title>
        <authorList>
            <person name="Sun Y."/>
            <person name="Chen B."/>
            <person name="Du Z."/>
        </authorList>
    </citation>
    <scope>NUCLEOTIDE SEQUENCE [LARGE SCALE GENOMIC DNA]</scope>
    <source>
        <strain evidence="4 5">WNB302</strain>
    </source>
</reference>
<dbReference type="Proteomes" id="UP000216840">
    <property type="component" value="Unassembled WGS sequence"/>
</dbReference>
<feature type="domain" description="N-acetyltransferase" evidence="3">
    <location>
        <begin position="1"/>
        <end position="166"/>
    </location>
</feature>
<dbReference type="AlphaFoldDB" id="A0A265V045"/>
<evidence type="ECO:0000259" key="3">
    <source>
        <dbReference type="PROSITE" id="PS51186"/>
    </source>
</evidence>
<evidence type="ECO:0000256" key="1">
    <source>
        <dbReference type="ARBA" id="ARBA00022679"/>
    </source>
</evidence>
<dbReference type="EMBL" id="NGJN01000001">
    <property type="protein sequence ID" value="OZV70916.1"/>
    <property type="molecule type" value="Genomic_DNA"/>
</dbReference>
<evidence type="ECO:0000256" key="2">
    <source>
        <dbReference type="ARBA" id="ARBA00023315"/>
    </source>
</evidence>
<dbReference type="Pfam" id="PF00583">
    <property type="entry name" value="Acetyltransf_1"/>
    <property type="match status" value="1"/>
</dbReference>
<dbReference type="RefSeq" id="WP_094966991.1">
    <property type="nucleotide sequence ID" value="NZ_NGJN01000001.1"/>
</dbReference>
<gene>
    <name evidence="4" type="ORF">CA834_02030</name>
</gene>
<dbReference type="PROSITE" id="PS51186">
    <property type="entry name" value="GNAT"/>
    <property type="match status" value="1"/>
</dbReference>
<keyword evidence="5" id="KW-1185">Reference proteome</keyword>